<dbReference type="InterPro" id="IPR000782">
    <property type="entry name" value="FAS1_domain"/>
</dbReference>
<evidence type="ECO:0000256" key="2">
    <source>
        <dbReference type="ARBA" id="ARBA00007843"/>
    </source>
</evidence>
<dbReference type="Pfam" id="PF02469">
    <property type="entry name" value="Fasciclin"/>
    <property type="match status" value="1"/>
</dbReference>
<keyword evidence="5 9" id="KW-0732">Signal</keyword>
<dbReference type="SUPFAM" id="SSF82153">
    <property type="entry name" value="FAS1 domain"/>
    <property type="match status" value="1"/>
</dbReference>
<dbReference type="InterPro" id="IPR045003">
    <property type="entry name" value="FLA_A"/>
</dbReference>
<dbReference type="Gene3D" id="2.30.180.10">
    <property type="entry name" value="FAS1 domain"/>
    <property type="match status" value="1"/>
</dbReference>
<dbReference type="GO" id="GO:0009834">
    <property type="term" value="P:plant-type secondary cell wall biogenesis"/>
    <property type="evidence" value="ECO:0007669"/>
    <property type="project" value="TreeGrafter"/>
</dbReference>
<feature type="chain" id="PRO_5043777814" evidence="9">
    <location>
        <begin position="25"/>
        <end position="214"/>
    </location>
</feature>
<evidence type="ECO:0000256" key="1">
    <source>
        <dbReference type="ARBA" id="ARBA00004609"/>
    </source>
</evidence>
<evidence type="ECO:0000256" key="5">
    <source>
        <dbReference type="ARBA" id="ARBA00022729"/>
    </source>
</evidence>
<reference evidence="11" key="1">
    <citation type="submission" date="2020-06" db="EMBL/GenBank/DDBJ databases">
        <authorList>
            <person name="Li T."/>
            <person name="Hu X."/>
            <person name="Zhang T."/>
            <person name="Song X."/>
            <person name="Zhang H."/>
            <person name="Dai N."/>
            <person name="Sheng W."/>
            <person name="Hou X."/>
            <person name="Wei L."/>
        </authorList>
    </citation>
    <scope>NUCLEOTIDE SEQUENCE</scope>
    <source>
        <strain evidence="11">KEN1</strain>
        <tissue evidence="11">Leaf</tissue>
    </source>
</reference>
<feature type="compositionally biased region" description="Low complexity" evidence="8">
    <location>
        <begin position="178"/>
        <end position="189"/>
    </location>
</feature>
<dbReference type="SMART" id="SM00554">
    <property type="entry name" value="FAS1"/>
    <property type="match status" value="1"/>
</dbReference>
<evidence type="ECO:0000256" key="6">
    <source>
        <dbReference type="ARBA" id="ARBA00023136"/>
    </source>
</evidence>
<comment type="subcellular location">
    <subcellularLocation>
        <location evidence="1">Cell membrane</location>
        <topology evidence="1">Lipid-anchor</topology>
        <topology evidence="1">GPI-anchor</topology>
    </subcellularLocation>
</comment>
<proteinExistence type="inferred from homology"/>
<dbReference type="AlphaFoldDB" id="A0AAW2TK18"/>
<gene>
    <name evidence="11" type="ORF">Slati_3823100</name>
</gene>
<keyword evidence="6" id="KW-0472">Membrane</keyword>
<comment type="caution">
    <text evidence="11">The sequence shown here is derived from an EMBL/GenBank/DDBJ whole genome shotgun (WGS) entry which is preliminary data.</text>
</comment>
<dbReference type="PANTHER" id="PTHR32077">
    <property type="entry name" value="FASCICLIN-LIKE ARABINOGALACTAN PROTEIN"/>
    <property type="match status" value="1"/>
</dbReference>
<evidence type="ECO:0000256" key="9">
    <source>
        <dbReference type="SAM" id="SignalP"/>
    </source>
</evidence>
<evidence type="ECO:0000313" key="11">
    <source>
        <dbReference type="EMBL" id="KAL0405092.1"/>
    </source>
</evidence>
<keyword evidence="3" id="KW-1003">Cell membrane</keyword>
<feature type="region of interest" description="Disordered" evidence="8">
    <location>
        <begin position="154"/>
        <end position="189"/>
    </location>
</feature>
<comment type="similarity">
    <text evidence="2">Belongs to the fasciclin-like AGP family.</text>
</comment>
<evidence type="ECO:0000256" key="7">
    <source>
        <dbReference type="ARBA" id="ARBA00024686"/>
    </source>
</evidence>
<feature type="domain" description="FAS1" evidence="10">
    <location>
        <begin position="43"/>
        <end position="145"/>
    </location>
</feature>
<reference evidence="11" key="2">
    <citation type="journal article" date="2024" name="Plant">
        <title>Genomic evolution and insights into agronomic trait innovations of Sesamum species.</title>
        <authorList>
            <person name="Miao H."/>
            <person name="Wang L."/>
            <person name="Qu L."/>
            <person name="Liu H."/>
            <person name="Sun Y."/>
            <person name="Le M."/>
            <person name="Wang Q."/>
            <person name="Wei S."/>
            <person name="Zheng Y."/>
            <person name="Lin W."/>
            <person name="Duan Y."/>
            <person name="Cao H."/>
            <person name="Xiong S."/>
            <person name="Wang X."/>
            <person name="Wei L."/>
            <person name="Li C."/>
            <person name="Ma Q."/>
            <person name="Ju M."/>
            <person name="Zhao R."/>
            <person name="Li G."/>
            <person name="Mu C."/>
            <person name="Tian Q."/>
            <person name="Mei H."/>
            <person name="Zhang T."/>
            <person name="Gao T."/>
            <person name="Zhang H."/>
        </authorList>
    </citation>
    <scope>NUCLEOTIDE SEQUENCE</scope>
    <source>
        <strain evidence="11">KEN1</strain>
    </source>
</reference>
<feature type="compositionally biased region" description="Pro residues" evidence="8">
    <location>
        <begin position="154"/>
        <end position="163"/>
    </location>
</feature>
<dbReference type="PANTHER" id="PTHR32077:SF3">
    <property type="entry name" value="FASCICLIN-LIKE ARABINOGALACTAN PROTEIN 7"/>
    <property type="match status" value="1"/>
</dbReference>
<name>A0AAW2TK18_9LAMI</name>
<keyword evidence="4" id="KW-0336">GPI-anchor</keyword>
<evidence type="ECO:0000259" key="10">
    <source>
        <dbReference type="SMART" id="SM00554"/>
    </source>
</evidence>
<dbReference type="GO" id="GO:0098552">
    <property type="term" value="C:side of membrane"/>
    <property type="evidence" value="ECO:0007669"/>
    <property type="project" value="UniProtKB-KW"/>
</dbReference>
<comment type="function">
    <text evidence="7">May be a cell surface adhesion protein.</text>
</comment>
<sequence length="214" mass="23105">MELTTMNLMACGALVLLFFTSANAQIPSPSPAPAPAPDYVNLTDLLSVAGPFHTFLNYLQSTKDQIKSLCLFHALPHYYTLADFRNLSQQNPIQTFAGGSYVLNFTDNSGTVRLDSGWTKTKVISAVHATDPVAIYETDKVLLPEAIFGTDIPPTPAPSPAPEIAPAADSPDDRGKSSDSSSPTSAPSSSHRILFKLSHLIMSLIIGSYYILFW</sequence>
<accession>A0AAW2TK18</accession>
<dbReference type="EMBL" id="JACGWN010000014">
    <property type="protein sequence ID" value="KAL0405092.1"/>
    <property type="molecule type" value="Genomic_DNA"/>
</dbReference>
<evidence type="ECO:0000256" key="4">
    <source>
        <dbReference type="ARBA" id="ARBA00022622"/>
    </source>
</evidence>
<dbReference type="GO" id="GO:0005886">
    <property type="term" value="C:plasma membrane"/>
    <property type="evidence" value="ECO:0007669"/>
    <property type="project" value="UniProtKB-SubCell"/>
</dbReference>
<dbReference type="InterPro" id="IPR036378">
    <property type="entry name" value="FAS1_dom_sf"/>
</dbReference>
<keyword evidence="4" id="KW-0449">Lipoprotein</keyword>
<evidence type="ECO:0000256" key="3">
    <source>
        <dbReference type="ARBA" id="ARBA00022475"/>
    </source>
</evidence>
<keyword evidence="4" id="KW-0325">Glycoprotein</keyword>
<feature type="signal peptide" evidence="9">
    <location>
        <begin position="1"/>
        <end position="24"/>
    </location>
</feature>
<organism evidence="11">
    <name type="scientific">Sesamum latifolium</name>
    <dbReference type="NCBI Taxonomy" id="2727402"/>
    <lineage>
        <taxon>Eukaryota</taxon>
        <taxon>Viridiplantae</taxon>
        <taxon>Streptophyta</taxon>
        <taxon>Embryophyta</taxon>
        <taxon>Tracheophyta</taxon>
        <taxon>Spermatophyta</taxon>
        <taxon>Magnoliopsida</taxon>
        <taxon>eudicotyledons</taxon>
        <taxon>Gunneridae</taxon>
        <taxon>Pentapetalae</taxon>
        <taxon>asterids</taxon>
        <taxon>lamiids</taxon>
        <taxon>Lamiales</taxon>
        <taxon>Pedaliaceae</taxon>
        <taxon>Sesamum</taxon>
    </lineage>
</organism>
<protein>
    <submittedName>
        <fullName evidence="11">Fasciclin-like arabinogalactan protein 7</fullName>
    </submittedName>
</protein>
<evidence type="ECO:0000256" key="8">
    <source>
        <dbReference type="SAM" id="MobiDB-lite"/>
    </source>
</evidence>